<dbReference type="RefSeq" id="WP_394471959.1">
    <property type="nucleotide sequence ID" value="NZ_JBIGHY010000007.1"/>
</dbReference>
<name>A0ABW7EQW5_9BURK</name>
<dbReference type="PROSITE" id="PS50893">
    <property type="entry name" value="ABC_TRANSPORTER_2"/>
    <property type="match status" value="1"/>
</dbReference>
<dbReference type="InterPro" id="IPR027417">
    <property type="entry name" value="P-loop_NTPase"/>
</dbReference>
<sequence length="328" mass="34688">MRLPSMRGIEIPEDGMNDEVLVATGLRKAYGDRVAVHEVGLALRAGEVLGLLGPNGAGKSTTVGMISGLTVPDAGHVTLAGGVSLAADEAGYKRRIGLVPQDIALYEDLPARMNVALFGALYGLAPDVLKRRTDEVLAMVGLSDRAADKPATFSGGMKRRLNIACALVHDPEVLLLDEPTAGVDPQSRNAIFDNLEMLKRAGKALIYTTHYMEEAERLADRITIVDRGRVVASGTQAQLFALLPAAQVLQVEIAGEPADIDWTAALQGLPGVTRTGQRLDVAVADLGRDAGAVLAALTERGVQVRGLGTARAMLEDVFLQLTGRALRD</sequence>
<dbReference type="InterPro" id="IPR017871">
    <property type="entry name" value="ABC_transporter-like_CS"/>
</dbReference>
<dbReference type="InterPro" id="IPR003593">
    <property type="entry name" value="AAA+_ATPase"/>
</dbReference>
<protein>
    <submittedName>
        <fullName evidence="5">ATP-binding cassette domain-containing protein</fullName>
    </submittedName>
</protein>
<dbReference type="Pfam" id="PF00005">
    <property type="entry name" value="ABC_tran"/>
    <property type="match status" value="1"/>
</dbReference>
<evidence type="ECO:0000256" key="1">
    <source>
        <dbReference type="ARBA" id="ARBA00022475"/>
    </source>
</evidence>
<dbReference type="Gene3D" id="3.40.50.300">
    <property type="entry name" value="P-loop containing nucleotide triphosphate hydrolases"/>
    <property type="match status" value="1"/>
</dbReference>
<evidence type="ECO:0000313" key="5">
    <source>
        <dbReference type="EMBL" id="MFG6415890.1"/>
    </source>
</evidence>
<keyword evidence="1" id="KW-1003">Cell membrane</keyword>
<evidence type="ECO:0000256" key="2">
    <source>
        <dbReference type="ARBA" id="ARBA00022741"/>
    </source>
</evidence>
<dbReference type="SMART" id="SM00382">
    <property type="entry name" value="AAA"/>
    <property type="match status" value="1"/>
</dbReference>
<accession>A0ABW7EQW5</accession>
<dbReference type="SUPFAM" id="SSF52540">
    <property type="entry name" value="P-loop containing nucleoside triphosphate hydrolases"/>
    <property type="match status" value="1"/>
</dbReference>
<dbReference type="InterPro" id="IPR003439">
    <property type="entry name" value="ABC_transporter-like_ATP-bd"/>
</dbReference>
<dbReference type="PROSITE" id="PS00211">
    <property type="entry name" value="ABC_TRANSPORTER_1"/>
    <property type="match status" value="1"/>
</dbReference>
<organism evidence="5 6">
    <name type="scientific">Pelomonas dachongensis</name>
    <dbReference type="NCBI Taxonomy" id="3299029"/>
    <lineage>
        <taxon>Bacteria</taxon>
        <taxon>Pseudomonadati</taxon>
        <taxon>Pseudomonadota</taxon>
        <taxon>Betaproteobacteria</taxon>
        <taxon>Burkholderiales</taxon>
        <taxon>Sphaerotilaceae</taxon>
        <taxon>Roseateles</taxon>
    </lineage>
</organism>
<keyword evidence="3 5" id="KW-0067">ATP-binding</keyword>
<evidence type="ECO:0000259" key="4">
    <source>
        <dbReference type="PROSITE" id="PS50893"/>
    </source>
</evidence>
<reference evidence="5 6" key="1">
    <citation type="submission" date="2024-09" db="EMBL/GenBank/DDBJ databases">
        <title>Novel species of the genus Pelomonas and Roseateles isolated from streams.</title>
        <authorList>
            <person name="Lu H."/>
        </authorList>
    </citation>
    <scope>NUCLEOTIDE SEQUENCE [LARGE SCALE GENOMIC DNA]</scope>
    <source>
        <strain evidence="5 6">DC23W</strain>
    </source>
</reference>
<dbReference type="PANTHER" id="PTHR43582:SF2">
    <property type="entry name" value="LINEARMYCIN RESISTANCE ATP-BINDING PROTEIN LNRL"/>
    <property type="match status" value="1"/>
</dbReference>
<keyword evidence="2" id="KW-0547">Nucleotide-binding</keyword>
<gene>
    <name evidence="5" type="ORF">ACG02S_18510</name>
</gene>
<dbReference type="EMBL" id="JBIGHY010000007">
    <property type="protein sequence ID" value="MFG6415890.1"/>
    <property type="molecule type" value="Genomic_DNA"/>
</dbReference>
<evidence type="ECO:0000313" key="6">
    <source>
        <dbReference type="Proteomes" id="UP001606300"/>
    </source>
</evidence>
<proteinExistence type="predicted"/>
<feature type="domain" description="ABC transporter" evidence="4">
    <location>
        <begin position="21"/>
        <end position="252"/>
    </location>
</feature>
<dbReference type="GO" id="GO:0005524">
    <property type="term" value="F:ATP binding"/>
    <property type="evidence" value="ECO:0007669"/>
    <property type="project" value="UniProtKB-KW"/>
</dbReference>
<dbReference type="Proteomes" id="UP001606300">
    <property type="component" value="Unassembled WGS sequence"/>
</dbReference>
<evidence type="ECO:0000256" key="3">
    <source>
        <dbReference type="ARBA" id="ARBA00022840"/>
    </source>
</evidence>
<dbReference type="PANTHER" id="PTHR43582">
    <property type="entry name" value="LINEARMYCIN RESISTANCE ATP-BINDING PROTEIN LNRL"/>
    <property type="match status" value="1"/>
</dbReference>
<keyword evidence="6" id="KW-1185">Reference proteome</keyword>
<comment type="caution">
    <text evidence="5">The sequence shown here is derived from an EMBL/GenBank/DDBJ whole genome shotgun (WGS) entry which is preliminary data.</text>
</comment>
<keyword evidence="1" id="KW-0472">Membrane</keyword>